<keyword evidence="3" id="KW-1185">Reference proteome</keyword>
<sequence length="261" mass="28028">MPTLQQLAVLSVVALTVSIGSCWVGQVRGETVAAAAKVPRISSRQATSPALQWFFRKMGKRGSGAVHEKCGEQAACAMLQLQPGAAGAGGAFWTEEICSCGEGTAACSLEWDEQNADGRSVTNADTQLKLCRPVNSFPVCLPQQIAVTSTMETSVAHPQITQTASMFCSCPLQANEFKLADAKMDDEGDRTKVSALFSCVPVEHCRSQQPCKFLAVLPTGDTLVHQNCECPDRQQCPRDSSPNGIVPSVTDEITYYPFFCQ</sequence>
<comment type="caution">
    <text evidence="2">The sequence shown here is derived from an EMBL/GenBank/DDBJ whole genome shotgun (WGS) entry which is preliminary data.</text>
</comment>
<evidence type="ECO:0000256" key="1">
    <source>
        <dbReference type="SAM" id="SignalP"/>
    </source>
</evidence>
<dbReference type="EMBL" id="MTYJ01000112">
    <property type="protein sequence ID" value="OQV14029.1"/>
    <property type="molecule type" value="Genomic_DNA"/>
</dbReference>
<dbReference type="InterPro" id="IPR021633">
    <property type="entry name" value="Argos"/>
</dbReference>
<name>A0A1W0WFR4_HYPEX</name>
<keyword evidence="1" id="KW-0732">Signal</keyword>
<reference evidence="3" key="1">
    <citation type="submission" date="2017-01" db="EMBL/GenBank/DDBJ databases">
        <title>Comparative genomics of anhydrobiosis in the tardigrade Hypsibius dujardini.</title>
        <authorList>
            <person name="Yoshida Y."/>
            <person name="Koutsovoulos G."/>
            <person name="Laetsch D."/>
            <person name="Stevens L."/>
            <person name="Kumar S."/>
            <person name="Horikawa D."/>
            <person name="Ishino K."/>
            <person name="Komine S."/>
            <person name="Tomita M."/>
            <person name="Blaxter M."/>
            <person name="Arakawa K."/>
        </authorList>
    </citation>
    <scope>NUCLEOTIDE SEQUENCE [LARGE SCALE GENOMIC DNA]</scope>
    <source>
        <strain evidence="3">Z151</strain>
    </source>
</reference>
<dbReference type="Proteomes" id="UP000192578">
    <property type="component" value="Unassembled WGS sequence"/>
</dbReference>
<protein>
    <submittedName>
        <fullName evidence="2">Uncharacterized protein</fullName>
    </submittedName>
</protein>
<evidence type="ECO:0000313" key="2">
    <source>
        <dbReference type="EMBL" id="OQV14029.1"/>
    </source>
</evidence>
<dbReference type="AlphaFoldDB" id="A0A1W0WFR4"/>
<dbReference type="Gene3D" id="2.20.20.160">
    <property type="match status" value="2"/>
</dbReference>
<accession>A0A1W0WFR4</accession>
<proteinExistence type="predicted"/>
<gene>
    <name evidence="2" type="ORF">BV898_11800</name>
</gene>
<feature type="chain" id="PRO_5012122207" evidence="1">
    <location>
        <begin position="30"/>
        <end position="261"/>
    </location>
</feature>
<dbReference type="OrthoDB" id="10055477at2759"/>
<dbReference type="Pfam" id="PF11581">
    <property type="entry name" value="Argos"/>
    <property type="match status" value="1"/>
</dbReference>
<evidence type="ECO:0000313" key="3">
    <source>
        <dbReference type="Proteomes" id="UP000192578"/>
    </source>
</evidence>
<organism evidence="2 3">
    <name type="scientific">Hypsibius exemplaris</name>
    <name type="common">Freshwater tardigrade</name>
    <dbReference type="NCBI Taxonomy" id="2072580"/>
    <lineage>
        <taxon>Eukaryota</taxon>
        <taxon>Metazoa</taxon>
        <taxon>Ecdysozoa</taxon>
        <taxon>Tardigrada</taxon>
        <taxon>Eutardigrada</taxon>
        <taxon>Parachela</taxon>
        <taxon>Hypsibioidea</taxon>
        <taxon>Hypsibiidae</taxon>
        <taxon>Hypsibius</taxon>
    </lineage>
</organism>
<feature type="signal peptide" evidence="1">
    <location>
        <begin position="1"/>
        <end position="29"/>
    </location>
</feature>